<evidence type="ECO:0000313" key="2">
    <source>
        <dbReference type="Proteomes" id="UP001432163"/>
    </source>
</evidence>
<evidence type="ECO:0000313" key="1">
    <source>
        <dbReference type="EMBL" id="WRQ13063.1"/>
    </source>
</evidence>
<sequence length="56" mass="6667">MDNELKEMLGDKKRLEEILEIGRIQAWRLWEGRSQLTKANEKLIRLELKNESGNNQ</sequence>
<protein>
    <submittedName>
        <fullName evidence="1">Uncharacterized protein</fullName>
    </submittedName>
</protein>
<dbReference type="Proteomes" id="UP001432163">
    <property type="component" value="Segment"/>
</dbReference>
<dbReference type="EMBL" id="OR813779">
    <property type="protein sequence ID" value="WRQ13063.1"/>
    <property type="molecule type" value="Genomic_DNA"/>
</dbReference>
<proteinExistence type="predicted"/>
<name>A0AAX4J5Q8_9CAUD</name>
<accession>A0AAX4J5Q8</accession>
<organism evidence="1 2">
    <name type="scientific">Vibrio phage vB_VpM-pA2SJ1</name>
    <dbReference type="NCBI Taxonomy" id="3095964"/>
    <lineage>
        <taxon>Viruses</taxon>
        <taxon>Duplodnaviria</taxon>
        <taxon>Heunggongvirae</taxon>
        <taxon>Uroviricota</taxon>
        <taxon>Caudoviricetes</taxon>
    </lineage>
</organism>
<reference evidence="1" key="1">
    <citation type="submission" date="2023-11" db="EMBL/GenBank/DDBJ databases">
        <title>Complete genome sequence of Vibrio virus vB_VpM-pA2SJ1.</title>
        <authorList>
            <person name="Lim S.J."/>
            <person name="Park S.Y."/>
            <person name="Kim J.H."/>
        </authorList>
    </citation>
    <scope>NUCLEOTIDE SEQUENCE</scope>
</reference>